<keyword evidence="1" id="KW-0614">Plasmid</keyword>
<protein>
    <submittedName>
        <fullName evidence="1">Uncharacterized protein</fullName>
    </submittedName>
</protein>
<accession>A0ABX8H555</accession>
<reference evidence="1 2" key="1">
    <citation type="submission" date="2021-05" db="EMBL/GenBank/DDBJ databases">
        <title>Comparative genomic studies on the polysaccharide-degrading batcterial strains of the Flammeovirga genus.</title>
        <authorList>
            <person name="Zewei F."/>
            <person name="Zheng Z."/>
            <person name="Yu L."/>
            <person name="Ruyue G."/>
            <person name="Yanhong M."/>
            <person name="Yuanyuan C."/>
            <person name="Jingyan G."/>
            <person name="Wenjun H."/>
        </authorList>
    </citation>
    <scope>NUCLEOTIDE SEQUENCE [LARGE SCALE GENOMIC DNA]</scope>
    <source>
        <strain evidence="1 2">YS10</strain>
        <plasmid evidence="1 2">p2</plasmid>
    </source>
</reference>
<name>A0ABX8H555_9BACT</name>
<evidence type="ECO:0000313" key="1">
    <source>
        <dbReference type="EMBL" id="QWG10769.1"/>
    </source>
</evidence>
<sequence length="125" mass="14786">MTIIEHELFLVGLEDDTDEQNDTGHIFFTVLINEQEFFVKVKFSIGYNVKSSPGSYWVPPSREITFSGVEFDFNDINFLKEEKDQIKDKVKLNSYTIGMRKLIVKRCEEIQNDPYEFFDIREYHG</sequence>
<organism evidence="1 2">
    <name type="scientific">Flammeovirga kamogawensis</name>
    <dbReference type="NCBI Taxonomy" id="373891"/>
    <lineage>
        <taxon>Bacteria</taxon>
        <taxon>Pseudomonadati</taxon>
        <taxon>Bacteroidota</taxon>
        <taxon>Cytophagia</taxon>
        <taxon>Cytophagales</taxon>
        <taxon>Flammeovirgaceae</taxon>
        <taxon>Flammeovirga</taxon>
    </lineage>
</organism>
<evidence type="ECO:0000313" key="2">
    <source>
        <dbReference type="Proteomes" id="UP000682802"/>
    </source>
</evidence>
<proteinExistence type="predicted"/>
<dbReference type="EMBL" id="CP076131">
    <property type="protein sequence ID" value="QWG10769.1"/>
    <property type="molecule type" value="Genomic_DNA"/>
</dbReference>
<dbReference type="Proteomes" id="UP000682802">
    <property type="component" value="Plasmid p2"/>
</dbReference>
<gene>
    <name evidence="1" type="ORF">KM029_26785</name>
</gene>
<dbReference type="RefSeq" id="WP_144077401.1">
    <property type="nucleotide sequence ID" value="NZ_CP076131.1"/>
</dbReference>
<geneLocation type="plasmid" evidence="1 2">
    <name>p2</name>
</geneLocation>
<keyword evidence="2" id="KW-1185">Reference proteome</keyword>